<accession>A0A7J6KI44</accession>
<keyword evidence="1" id="KW-0732">Signal</keyword>
<organism evidence="2 3">
    <name type="scientific">Perkinsus chesapeaki</name>
    <name type="common">Clam parasite</name>
    <name type="synonym">Perkinsus andrewsi</name>
    <dbReference type="NCBI Taxonomy" id="330153"/>
    <lineage>
        <taxon>Eukaryota</taxon>
        <taxon>Sar</taxon>
        <taxon>Alveolata</taxon>
        <taxon>Perkinsozoa</taxon>
        <taxon>Perkinsea</taxon>
        <taxon>Perkinsida</taxon>
        <taxon>Perkinsidae</taxon>
        <taxon>Perkinsus</taxon>
    </lineage>
</organism>
<feature type="non-terminal residue" evidence="2">
    <location>
        <position position="133"/>
    </location>
</feature>
<sequence>MRFIATLLLACHAASQDLYDDQTVLSITSGGSMVDVGTIPDLLARRGARGDQRIASFLSTSRIRTLKHAQCQIVPTSTGSVSHDDLCSYLNEARRYLPNLDVTCSGNINGEVTQLDDSLHVNDPNASLQTQLD</sequence>
<proteinExistence type="predicted"/>
<keyword evidence="3" id="KW-1185">Reference proteome</keyword>
<evidence type="ECO:0000256" key="1">
    <source>
        <dbReference type="SAM" id="SignalP"/>
    </source>
</evidence>
<feature type="signal peptide" evidence="1">
    <location>
        <begin position="1"/>
        <end position="15"/>
    </location>
</feature>
<dbReference type="AlphaFoldDB" id="A0A7J6KI44"/>
<comment type="caution">
    <text evidence="2">The sequence shown here is derived from an EMBL/GenBank/DDBJ whole genome shotgun (WGS) entry which is preliminary data.</text>
</comment>
<name>A0A7J6KI44_PERCH</name>
<dbReference type="EMBL" id="JAAPAO010003232">
    <property type="protein sequence ID" value="KAF4646650.1"/>
    <property type="molecule type" value="Genomic_DNA"/>
</dbReference>
<dbReference type="Proteomes" id="UP000591131">
    <property type="component" value="Unassembled WGS sequence"/>
</dbReference>
<feature type="chain" id="PRO_5029632779" evidence="1">
    <location>
        <begin position="16"/>
        <end position="133"/>
    </location>
</feature>
<dbReference type="OrthoDB" id="441256at2759"/>
<evidence type="ECO:0000313" key="3">
    <source>
        <dbReference type="Proteomes" id="UP000591131"/>
    </source>
</evidence>
<evidence type="ECO:0000313" key="2">
    <source>
        <dbReference type="EMBL" id="KAF4646650.1"/>
    </source>
</evidence>
<gene>
    <name evidence="2" type="primary">SUB2_15</name>
    <name evidence="2" type="ORF">FOL47_005853</name>
</gene>
<protein>
    <submittedName>
        <fullName evidence="2">Suppressor of the cold-sensitive snRNP bioproteinsis mutant brr1-1</fullName>
    </submittedName>
</protein>
<reference evidence="2 3" key="1">
    <citation type="submission" date="2020-04" db="EMBL/GenBank/DDBJ databases">
        <title>Perkinsus chesapeaki whole genome sequence.</title>
        <authorList>
            <person name="Bogema D.R."/>
        </authorList>
    </citation>
    <scope>NUCLEOTIDE SEQUENCE [LARGE SCALE GENOMIC DNA]</scope>
    <source>
        <strain evidence="2">ATCC PRA-425</strain>
    </source>
</reference>